<protein>
    <submittedName>
        <fullName evidence="2">Alpha/beta hydrolase</fullName>
    </submittedName>
</protein>
<dbReference type="OrthoDB" id="9804723at2"/>
<proteinExistence type="predicted"/>
<dbReference type="PANTHER" id="PTHR43798:SF5">
    <property type="entry name" value="MONOACYLGLYCEROL LIPASE ABHD6"/>
    <property type="match status" value="1"/>
</dbReference>
<dbReference type="EMBL" id="QWFX01000016">
    <property type="protein sequence ID" value="RIJ26983.1"/>
    <property type="molecule type" value="Genomic_DNA"/>
</dbReference>
<reference evidence="2 3" key="1">
    <citation type="submission" date="2018-08" db="EMBL/GenBank/DDBJ databases">
        <title>Henriciella mobilis sp. nov., isolated from seawater.</title>
        <authorList>
            <person name="Cheng H."/>
            <person name="Wu Y.-H."/>
            <person name="Xu X.-W."/>
            <person name="Guo L.-L."/>
        </authorList>
    </citation>
    <scope>NUCLEOTIDE SEQUENCE [LARGE SCALE GENOMIC DNA]</scope>
    <source>
        <strain evidence="2 3">JN25</strain>
    </source>
</reference>
<evidence type="ECO:0000313" key="2">
    <source>
        <dbReference type="EMBL" id="RIJ26983.1"/>
    </source>
</evidence>
<dbReference type="InterPro" id="IPR050266">
    <property type="entry name" value="AB_hydrolase_sf"/>
</dbReference>
<evidence type="ECO:0000313" key="3">
    <source>
        <dbReference type="Proteomes" id="UP000266385"/>
    </source>
</evidence>
<dbReference type="PRINTS" id="PR00111">
    <property type="entry name" value="ABHYDROLASE"/>
</dbReference>
<keyword evidence="3" id="KW-1185">Reference proteome</keyword>
<dbReference type="Pfam" id="PF12697">
    <property type="entry name" value="Abhydrolase_6"/>
    <property type="match status" value="1"/>
</dbReference>
<dbReference type="AlphaFoldDB" id="A0A399R881"/>
<accession>A0A399R881</accession>
<dbReference type="GO" id="GO:0046464">
    <property type="term" value="P:acylglycerol catabolic process"/>
    <property type="evidence" value="ECO:0007669"/>
    <property type="project" value="TreeGrafter"/>
</dbReference>
<name>A0A399R881_9PROT</name>
<dbReference type="PANTHER" id="PTHR43798">
    <property type="entry name" value="MONOACYLGLYCEROL LIPASE"/>
    <property type="match status" value="1"/>
</dbReference>
<dbReference type="Gene3D" id="3.40.50.1820">
    <property type="entry name" value="alpha/beta hydrolase"/>
    <property type="match status" value="1"/>
</dbReference>
<dbReference type="SUPFAM" id="SSF53474">
    <property type="entry name" value="alpha/beta-Hydrolases"/>
    <property type="match status" value="1"/>
</dbReference>
<keyword evidence="2" id="KW-0378">Hydrolase</keyword>
<gene>
    <name evidence="2" type="ORF">D1223_17065</name>
</gene>
<comment type="caution">
    <text evidence="2">The sequence shown here is derived from an EMBL/GenBank/DDBJ whole genome shotgun (WGS) entry which is preliminary data.</text>
</comment>
<dbReference type="GO" id="GO:0016020">
    <property type="term" value="C:membrane"/>
    <property type="evidence" value="ECO:0007669"/>
    <property type="project" value="TreeGrafter"/>
</dbReference>
<dbReference type="Proteomes" id="UP000266385">
    <property type="component" value="Unassembled WGS sequence"/>
</dbReference>
<sequence length="310" mass="34797">MQAIDFGNPALEMAALWLHATGFNAMTYQSLLAPLGLRTKVTALDMRGHGRTTLAAEPKKLKSWHKYRDDVIAFLERNATRPVVLGGHSMGGCVALLVAGKRPDLVKGLVLVDPVILTRRYYFIKHLLPFLTPIIGGGNQMARQARKRRAEFPSMEAARESYKGKGAFKSWREPFLDDYLMDGLKRVDENPYGSEDQRWRLTCDPAWEAATFNAQRNQPWGALSKVKKLNMPVVILRPEIAPVMTDKVADMILDKYPNLVLKDRPNTSHFHPMEAPYEVRDELSTAIARLIEGFSAGDEGPMRRSLHGTG</sequence>
<dbReference type="GO" id="GO:0047372">
    <property type="term" value="F:monoacylglycerol lipase activity"/>
    <property type="evidence" value="ECO:0007669"/>
    <property type="project" value="TreeGrafter"/>
</dbReference>
<dbReference type="InterPro" id="IPR000073">
    <property type="entry name" value="AB_hydrolase_1"/>
</dbReference>
<feature type="domain" description="AB hydrolase-1" evidence="1">
    <location>
        <begin position="16"/>
        <end position="280"/>
    </location>
</feature>
<dbReference type="InterPro" id="IPR029058">
    <property type="entry name" value="AB_hydrolase_fold"/>
</dbReference>
<organism evidence="2 3">
    <name type="scientific">Henriciella mobilis</name>
    <dbReference type="NCBI Taxonomy" id="2305467"/>
    <lineage>
        <taxon>Bacteria</taxon>
        <taxon>Pseudomonadati</taxon>
        <taxon>Pseudomonadota</taxon>
        <taxon>Alphaproteobacteria</taxon>
        <taxon>Hyphomonadales</taxon>
        <taxon>Hyphomonadaceae</taxon>
        <taxon>Henriciella</taxon>
    </lineage>
</organism>
<evidence type="ECO:0000259" key="1">
    <source>
        <dbReference type="Pfam" id="PF12697"/>
    </source>
</evidence>